<gene>
    <name evidence="1" type="ORF">Tci_603476</name>
</gene>
<dbReference type="PANTHER" id="PTHR11439:SF508">
    <property type="entry name" value="RNA-DIRECTED DNA POLYMERASE"/>
    <property type="match status" value="1"/>
</dbReference>
<reference evidence="1" key="1">
    <citation type="journal article" date="2019" name="Sci. Rep.">
        <title>Draft genome of Tanacetum cinerariifolium, the natural source of mosquito coil.</title>
        <authorList>
            <person name="Yamashiro T."/>
            <person name="Shiraishi A."/>
            <person name="Satake H."/>
            <person name="Nakayama K."/>
        </authorList>
    </citation>
    <scope>NUCLEOTIDE SEQUENCE</scope>
</reference>
<sequence length="101" mass="11380">MTAATYEIIWIVKIMSDLNIRNLLPAELYCNNKAALKIAANPVIHEKTKHFDLDVHFIREKVCSGLIKTVKVESKDNLADILTKALGSFQHDFLTKSLGLK</sequence>
<dbReference type="AlphaFoldDB" id="A0A699JEB2"/>
<dbReference type="PANTHER" id="PTHR11439">
    <property type="entry name" value="GAG-POL-RELATED RETROTRANSPOSON"/>
    <property type="match status" value="1"/>
</dbReference>
<dbReference type="EMBL" id="BKCJ010403167">
    <property type="protein sequence ID" value="GFA31504.1"/>
    <property type="molecule type" value="Genomic_DNA"/>
</dbReference>
<protein>
    <submittedName>
        <fullName evidence="1">Ribonuclease H-like domain-containing protein</fullName>
    </submittedName>
</protein>
<accession>A0A699JEB2</accession>
<comment type="caution">
    <text evidence="1">The sequence shown here is derived from an EMBL/GenBank/DDBJ whole genome shotgun (WGS) entry which is preliminary data.</text>
</comment>
<name>A0A699JEB2_TANCI</name>
<proteinExistence type="predicted"/>
<evidence type="ECO:0000313" key="1">
    <source>
        <dbReference type="EMBL" id="GFA31504.1"/>
    </source>
</evidence>
<organism evidence="1">
    <name type="scientific">Tanacetum cinerariifolium</name>
    <name type="common">Dalmatian daisy</name>
    <name type="synonym">Chrysanthemum cinerariifolium</name>
    <dbReference type="NCBI Taxonomy" id="118510"/>
    <lineage>
        <taxon>Eukaryota</taxon>
        <taxon>Viridiplantae</taxon>
        <taxon>Streptophyta</taxon>
        <taxon>Embryophyta</taxon>
        <taxon>Tracheophyta</taxon>
        <taxon>Spermatophyta</taxon>
        <taxon>Magnoliopsida</taxon>
        <taxon>eudicotyledons</taxon>
        <taxon>Gunneridae</taxon>
        <taxon>Pentapetalae</taxon>
        <taxon>asterids</taxon>
        <taxon>campanulids</taxon>
        <taxon>Asterales</taxon>
        <taxon>Asteraceae</taxon>
        <taxon>Asteroideae</taxon>
        <taxon>Anthemideae</taxon>
        <taxon>Anthemidinae</taxon>
        <taxon>Tanacetum</taxon>
    </lineage>
</organism>
<dbReference type="CDD" id="cd09272">
    <property type="entry name" value="RNase_HI_RT_Ty1"/>
    <property type="match status" value="1"/>
</dbReference>